<reference evidence="2 3" key="1">
    <citation type="submission" date="2020-07" db="EMBL/GenBank/DDBJ databases">
        <title>Genomic Encyclopedia of Type Strains, Phase IV (KMG-V): Genome sequencing to study the core and pangenomes of soil and plant-associated prokaryotes.</title>
        <authorList>
            <person name="Whitman W."/>
        </authorList>
    </citation>
    <scope>NUCLEOTIDE SEQUENCE [LARGE SCALE GENOMIC DNA]</scope>
    <source>
        <strain evidence="2 3">SAS40</strain>
    </source>
</reference>
<dbReference type="InterPro" id="IPR036291">
    <property type="entry name" value="NAD(P)-bd_dom_sf"/>
</dbReference>
<comment type="similarity">
    <text evidence="1">Belongs to the short-chain dehydrogenases/reductases (SDR) family.</text>
</comment>
<keyword evidence="3" id="KW-1185">Reference proteome</keyword>
<organism evidence="2 3">
    <name type="scientific">Pigmentiphaga litoralis</name>
    <dbReference type="NCBI Taxonomy" id="516702"/>
    <lineage>
        <taxon>Bacteria</taxon>
        <taxon>Pseudomonadati</taxon>
        <taxon>Pseudomonadota</taxon>
        <taxon>Betaproteobacteria</taxon>
        <taxon>Burkholderiales</taxon>
        <taxon>Alcaligenaceae</taxon>
        <taxon>Pigmentiphaga</taxon>
    </lineage>
</organism>
<dbReference type="Proteomes" id="UP000542125">
    <property type="component" value="Unassembled WGS sequence"/>
</dbReference>
<protein>
    <submittedName>
        <fullName evidence="2">NAD(P)-dependent dehydrogenase (Short-subunit alcohol dehydrogenase family)</fullName>
    </submittedName>
</protein>
<dbReference type="SUPFAM" id="SSF51735">
    <property type="entry name" value="NAD(P)-binding Rossmann-fold domains"/>
    <property type="match status" value="1"/>
</dbReference>
<dbReference type="Gene3D" id="3.40.50.720">
    <property type="entry name" value="NAD(P)-binding Rossmann-like Domain"/>
    <property type="match status" value="1"/>
</dbReference>
<sequence length="247" mass="25381">MSFENKIALVTGGSSGIGFGIARHLLDEGAKVVVTGRDIAKLDKAVQALGPNASGLVVDFTKKTDIDALYQTIRRDAGRLDLVVANAGAGTILPLGEITEQQVDQTLGANVKGVIFTVQGALPLMPSGGAIVIIGSTASMNPPAGMSVYGASKAAVRALVRAWIQEIRGSGVRINVVSPGPVRTEGLDNFFPPEQADAAFASLAEQSMVGRIGVPQDIAHTVAFLASDAAAYINGVELFVDGGASQI</sequence>
<dbReference type="InterPro" id="IPR002347">
    <property type="entry name" value="SDR_fam"/>
</dbReference>
<dbReference type="RefSeq" id="WP_179585439.1">
    <property type="nucleotide sequence ID" value="NZ_JACBYR010000001.1"/>
</dbReference>
<dbReference type="FunFam" id="3.40.50.720:FF:000084">
    <property type="entry name" value="Short-chain dehydrogenase reductase"/>
    <property type="match status" value="1"/>
</dbReference>
<accession>A0A7Y9ITC8</accession>
<dbReference type="PRINTS" id="PR00080">
    <property type="entry name" value="SDRFAMILY"/>
</dbReference>
<evidence type="ECO:0000313" key="3">
    <source>
        <dbReference type="Proteomes" id="UP000542125"/>
    </source>
</evidence>
<dbReference type="AlphaFoldDB" id="A0A7Y9ITC8"/>
<dbReference type="PANTHER" id="PTHR43943:SF2">
    <property type="entry name" value="DEHYDROGENASE_REDUCTASE 4"/>
    <property type="match status" value="1"/>
</dbReference>
<dbReference type="PRINTS" id="PR00081">
    <property type="entry name" value="GDHRDH"/>
</dbReference>
<gene>
    <name evidence="2" type="ORF">FHW18_001766</name>
</gene>
<comment type="caution">
    <text evidence="2">The sequence shown here is derived from an EMBL/GenBank/DDBJ whole genome shotgun (WGS) entry which is preliminary data.</text>
</comment>
<name>A0A7Y9ITC8_9BURK</name>
<dbReference type="Pfam" id="PF13561">
    <property type="entry name" value="adh_short_C2"/>
    <property type="match status" value="1"/>
</dbReference>
<evidence type="ECO:0000313" key="2">
    <source>
        <dbReference type="EMBL" id="NYE82495.1"/>
    </source>
</evidence>
<dbReference type="CDD" id="cd05233">
    <property type="entry name" value="SDR_c"/>
    <property type="match status" value="1"/>
</dbReference>
<proteinExistence type="inferred from homology"/>
<evidence type="ECO:0000256" key="1">
    <source>
        <dbReference type="ARBA" id="ARBA00006484"/>
    </source>
</evidence>
<dbReference type="PANTHER" id="PTHR43943">
    <property type="entry name" value="DEHYDROGENASE/REDUCTASE (SDR FAMILY) MEMBER 4"/>
    <property type="match status" value="1"/>
</dbReference>
<dbReference type="EMBL" id="JACBYR010000001">
    <property type="protein sequence ID" value="NYE82495.1"/>
    <property type="molecule type" value="Genomic_DNA"/>
</dbReference>